<reference evidence="1 2" key="1">
    <citation type="journal article" date="2016" name="Nat. Commun.">
        <title>Thousands of microbial genomes shed light on interconnected biogeochemical processes in an aquifer system.</title>
        <authorList>
            <person name="Anantharaman K."/>
            <person name="Brown C.T."/>
            <person name="Hug L.A."/>
            <person name="Sharon I."/>
            <person name="Castelle C.J."/>
            <person name="Probst A.J."/>
            <person name="Thomas B.C."/>
            <person name="Singh A."/>
            <person name="Wilkins M.J."/>
            <person name="Karaoz U."/>
            <person name="Brodie E.L."/>
            <person name="Williams K.H."/>
            <person name="Hubbard S.S."/>
            <person name="Banfield J.F."/>
        </authorList>
    </citation>
    <scope>NUCLEOTIDE SEQUENCE [LARGE SCALE GENOMIC DNA]</scope>
</reference>
<accession>A0A1F7J2N6</accession>
<comment type="caution">
    <text evidence="1">The sequence shown here is derived from an EMBL/GenBank/DDBJ whole genome shotgun (WGS) entry which is preliminary data.</text>
</comment>
<dbReference type="EMBL" id="MGAQ01000024">
    <property type="protein sequence ID" value="OGK49873.1"/>
    <property type="molecule type" value="Genomic_DNA"/>
</dbReference>
<gene>
    <name evidence="1" type="ORF">A3B50_03750</name>
</gene>
<proteinExistence type="predicted"/>
<dbReference type="AlphaFoldDB" id="A0A1F7J2N6"/>
<protein>
    <submittedName>
        <fullName evidence="1">Uncharacterized protein</fullName>
    </submittedName>
</protein>
<name>A0A1F7J2N6_9BACT</name>
<organism evidence="1 2">
    <name type="scientific">Candidatus Roizmanbacteria bacterium RIFCSPLOWO2_01_FULL_40_42</name>
    <dbReference type="NCBI Taxonomy" id="1802066"/>
    <lineage>
        <taxon>Bacteria</taxon>
        <taxon>Candidatus Roizmaniibacteriota</taxon>
    </lineage>
</organism>
<evidence type="ECO:0000313" key="2">
    <source>
        <dbReference type="Proteomes" id="UP000178558"/>
    </source>
</evidence>
<sequence length="104" mass="12789">MITNDDIKKLKRAFVTKDYLDKRLDDRFDRFEKYMDYRFQTIEEILKELLKFNDFATDKLDWLVGKYQKFEDERMILTTQYSSVNKRLDVHETDVKILKKKIHA</sequence>
<dbReference type="Proteomes" id="UP000178558">
    <property type="component" value="Unassembled WGS sequence"/>
</dbReference>
<evidence type="ECO:0000313" key="1">
    <source>
        <dbReference type="EMBL" id="OGK49873.1"/>
    </source>
</evidence>